<proteinExistence type="predicted"/>
<organism evidence="1 2">
    <name type="scientific">Monosiga brevicollis</name>
    <name type="common">Choanoflagellate</name>
    <dbReference type="NCBI Taxonomy" id="81824"/>
    <lineage>
        <taxon>Eukaryota</taxon>
        <taxon>Choanoflagellata</taxon>
        <taxon>Craspedida</taxon>
        <taxon>Salpingoecidae</taxon>
        <taxon>Monosiga</taxon>
    </lineage>
</organism>
<keyword evidence="2" id="KW-1185">Reference proteome</keyword>
<dbReference type="GeneID" id="5896453"/>
<reference evidence="1 2" key="1">
    <citation type="journal article" date="2008" name="Nature">
        <title>The genome of the choanoflagellate Monosiga brevicollis and the origin of metazoans.</title>
        <authorList>
            <consortium name="JGI Sequencing"/>
            <person name="King N."/>
            <person name="Westbrook M.J."/>
            <person name="Young S.L."/>
            <person name="Kuo A."/>
            <person name="Abedin M."/>
            <person name="Chapman J."/>
            <person name="Fairclough S."/>
            <person name="Hellsten U."/>
            <person name="Isogai Y."/>
            <person name="Letunic I."/>
            <person name="Marr M."/>
            <person name="Pincus D."/>
            <person name="Putnam N."/>
            <person name="Rokas A."/>
            <person name="Wright K.J."/>
            <person name="Zuzow R."/>
            <person name="Dirks W."/>
            <person name="Good M."/>
            <person name="Goodstein D."/>
            <person name="Lemons D."/>
            <person name="Li W."/>
            <person name="Lyons J.B."/>
            <person name="Morris A."/>
            <person name="Nichols S."/>
            <person name="Richter D.J."/>
            <person name="Salamov A."/>
            <person name="Bork P."/>
            <person name="Lim W.A."/>
            <person name="Manning G."/>
            <person name="Miller W.T."/>
            <person name="McGinnis W."/>
            <person name="Shapiro H."/>
            <person name="Tjian R."/>
            <person name="Grigoriev I.V."/>
            <person name="Rokhsar D."/>
        </authorList>
    </citation>
    <scope>NUCLEOTIDE SEQUENCE [LARGE SCALE GENOMIC DNA]</scope>
    <source>
        <strain evidence="2">MX1 / ATCC 50154</strain>
    </source>
</reference>
<protein>
    <submittedName>
        <fullName evidence="1">Uncharacterized protein</fullName>
    </submittedName>
</protein>
<dbReference type="EMBL" id="CH991742">
    <property type="protein sequence ID" value="EDQ83996.1"/>
    <property type="molecule type" value="Genomic_DNA"/>
</dbReference>
<evidence type="ECO:0000313" key="1">
    <source>
        <dbReference type="EMBL" id="EDQ83996.1"/>
    </source>
</evidence>
<accession>A9VEP5</accession>
<dbReference type="InParanoid" id="A9VEP5"/>
<sequence length="265" mass="28531">AGQRVFNITINEQPAQAWVDIFAETGYMTPYLLHFIVELDTDLLTIHFDAVADSPKVNGITIVALDTPTAQQTTVQPTAVEKPESTPITVTELPATASTGPPGVALRINAGGGALLDNLQRLFLSDTFYKDGTVIETLDSISQLDTYPSGLYASCRAGVDFKYRFQVADLLAQLAQMNEGSTTDIKSLIITLHAVGLEDIPIGFTIGIGADISAQVQSVPLKQATRYRFELAVTDLDLSGKLVIRLEADEPNHKAIVCGIEIEAL</sequence>
<evidence type="ECO:0000313" key="2">
    <source>
        <dbReference type="Proteomes" id="UP000001357"/>
    </source>
</evidence>
<dbReference type="Gene3D" id="2.60.120.430">
    <property type="entry name" value="Galactose-binding lectin"/>
    <property type="match status" value="2"/>
</dbReference>
<dbReference type="AlphaFoldDB" id="A9VEP5"/>
<dbReference type="RefSeq" id="XP_001751192.1">
    <property type="nucleotide sequence ID" value="XM_001751140.1"/>
</dbReference>
<dbReference type="KEGG" id="mbr:MONBRDRAFT_30687"/>
<feature type="non-terminal residue" evidence="1">
    <location>
        <position position="1"/>
    </location>
</feature>
<gene>
    <name evidence="1" type="ORF">MONBRDRAFT_30687</name>
</gene>
<name>A9VEP5_MONBE</name>
<dbReference type="Proteomes" id="UP000001357">
    <property type="component" value="Unassembled WGS sequence"/>
</dbReference>